<comment type="caution">
    <text evidence="2">The sequence shown here is derived from an EMBL/GenBank/DDBJ whole genome shotgun (WGS) entry which is preliminary data.</text>
</comment>
<protein>
    <recommendedName>
        <fullName evidence="1">Methylene-tetrahydrofolate reductase C-terminal-like domain-containing protein</fullName>
    </recommendedName>
</protein>
<accession>X1NQY9</accession>
<evidence type="ECO:0000313" key="2">
    <source>
        <dbReference type="EMBL" id="GAI29225.1"/>
    </source>
</evidence>
<dbReference type="EMBL" id="BARV01019283">
    <property type="protein sequence ID" value="GAI29225.1"/>
    <property type="molecule type" value="Genomic_DNA"/>
</dbReference>
<name>X1NQY9_9ZZZZ</name>
<dbReference type="Pfam" id="PF12225">
    <property type="entry name" value="DUF5981"/>
    <property type="match status" value="1"/>
</dbReference>
<dbReference type="PANTHER" id="PTHR38755:SF1">
    <property type="entry name" value="METHYLENE-TETRAHYDROFOLATE REDUCTASE C-TERMINAL DOMAIN-CONTAINING PROTEIN"/>
    <property type="match status" value="1"/>
</dbReference>
<feature type="domain" description="Methylene-tetrahydrofolate reductase C-terminal-like" evidence="1">
    <location>
        <begin position="89"/>
        <end position="183"/>
    </location>
</feature>
<reference evidence="2" key="1">
    <citation type="journal article" date="2014" name="Front. Microbiol.">
        <title>High frequency of phylogenetically diverse reductive dehalogenase-homologous genes in deep subseafloor sedimentary metagenomes.</title>
        <authorList>
            <person name="Kawai M."/>
            <person name="Futagami T."/>
            <person name="Toyoda A."/>
            <person name="Takaki Y."/>
            <person name="Nishi S."/>
            <person name="Hori S."/>
            <person name="Arai W."/>
            <person name="Tsubouchi T."/>
            <person name="Morono Y."/>
            <person name="Uchiyama I."/>
            <person name="Ito T."/>
            <person name="Fujiyama A."/>
            <person name="Inagaki F."/>
            <person name="Takami H."/>
        </authorList>
    </citation>
    <scope>NUCLEOTIDE SEQUENCE</scope>
    <source>
        <strain evidence="2">Expedition CK06-06</strain>
    </source>
</reference>
<organism evidence="2">
    <name type="scientific">marine sediment metagenome</name>
    <dbReference type="NCBI Taxonomy" id="412755"/>
    <lineage>
        <taxon>unclassified sequences</taxon>
        <taxon>metagenomes</taxon>
        <taxon>ecological metagenomes</taxon>
    </lineage>
</organism>
<proteinExistence type="predicted"/>
<feature type="non-terminal residue" evidence="2">
    <location>
        <position position="1"/>
    </location>
</feature>
<dbReference type="InterPro" id="IPR022026">
    <property type="entry name" value="DUF5981"/>
</dbReference>
<sequence>EKVYLIGCGTCATMCQTGGKSEVLDMKDKLEAADKKVTGWMVIPTACDELTREALKENAKDVEAADAILVMTCAFGVQTVALYTDKPVYPALNTLFLGMEESPGYFIEACIQCGGCVLGRTACICPLVRCAKNLLNGPCGGSVEGKCEVSPDTLCAWQMIYDRLAATGRLDELEEIEPVKDWSTSLSGGSRKTTIEAGETA</sequence>
<evidence type="ECO:0000259" key="1">
    <source>
        <dbReference type="Pfam" id="PF12225"/>
    </source>
</evidence>
<dbReference type="AlphaFoldDB" id="X1NQY9"/>
<dbReference type="PANTHER" id="PTHR38755">
    <property type="entry name" value="5,10-METHYLENETETRAHYDROFOLATE REDUCTASE"/>
    <property type="match status" value="1"/>
</dbReference>
<gene>
    <name evidence="2" type="ORF">S06H3_32426</name>
</gene>